<evidence type="ECO:0000256" key="1">
    <source>
        <dbReference type="ARBA" id="ARBA00001966"/>
    </source>
</evidence>
<dbReference type="InterPro" id="IPR050157">
    <property type="entry name" value="PSI_iron-sulfur_center"/>
</dbReference>
<evidence type="ECO:0000313" key="7">
    <source>
        <dbReference type="EMBL" id="TGY61440.1"/>
    </source>
</evidence>
<sequence length="300" mass="31674">MMKEPEERFISSVLNLRFFVSIRKVAEGMKIDRCVALAFSPCKSTLKVATQMALGASRALGAELAVANLTVKRDAPELSPTDLVCIGVPVFAGRMPPLAKKAFTQVQGLFSPAILVAAYGNRSCGACLPELGLWCASHGLISQAAVEAPCQHTIVTSVAAGRPTKEDLTHYREIGASLAQKISQAASVFDAGPLPFSQEAPTTPPLTPAFKAACDPDRCIGCGACVAACPADAIDPLEPYLTDTSRCIGCMGCIPVCPTAARSVDDAEKLARLTPEFERAYGAFQPIRVFDDGLAKAVRD</sequence>
<dbReference type="OrthoDB" id="9798098at2"/>
<evidence type="ECO:0000259" key="6">
    <source>
        <dbReference type="PROSITE" id="PS51379"/>
    </source>
</evidence>
<keyword evidence="8" id="KW-1185">Reference proteome</keyword>
<keyword evidence="4" id="KW-0408">Iron</keyword>
<dbReference type="Proteomes" id="UP000310263">
    <property type="component" value="Unassembled WGS sequence"/>
</dbReference>
<dbReference type="Gene3D" id="3.30.70.20">
    <property type="match status" value="1"/>
</dbReference>
<dbReference type="Pfam" id="PF12838">
    <property type="entry name" value="Fer4_7"/>
    <property type="match status" value="1"/>
</dbReference>
<proteinExistence type="predicted"/>
<dbReference type="PROSITE" id="PS51379">
    <property type="entry name" value="4FE4S_FER_2"/>
    <property type="match status" value="2"/>
</dbReference>
<comment type="caution">
    <text evidence="7">The sequence shown here is derived from an EMBL/GenBank/DDBJ whole genome shotgun (WGS) entry which is preliminary data.</text>
</comment>
<dbReference type="EMBL" id="SRYE01000005">
    <property type="protein sequence ID" value="TGY61440.1"/>
    <property type="molecule type" value="Genomic_DNA"/>
</dbReference>
<protein>
    <submittedName>
        <fullName evidence="7">4Fe-4S dicluster domain-containing protein</fullName>
    </submittedName>
</protein>
<reference evidence="7 8" key="1">
    <citation type="submission" date="2019-04" db="EMBL/GenBank/DDBJ databases">
        <title>Microbes associate with the intestines of laboratory mice.</title>
        <authorList>
            <person name="Navarre W."/>
            <person name="Wong E."/>
            <person name="Huang K."/>
            <person name="Tropini C."/>
            <person name="Ng K."/>
            <person name="Yu B."/>
        </authorList>
    </citation>
    <scope>NUCLEOTIDE SEQUENCE [LARGE SCALE GENOMIC DNA]</scope>
    <source>
        <strain evidence="7 8">NM07_P-09</strain>
    </source>
</reference>
<comment type="cofactor">
    <cofactor evidence="1">
        <name>[4Fe-4S] cluster</name>
        <dbReference type="ChEBI" id="CHEBI:49883"/>
    </cofactor>
</comment>
<accession>A0A4V3RRC1</accession>
<evidence type="ECO:0000256" key="4">
    <source>
        <dbReference type="ARBA" id="ARBA00023004"/>
    </source>
</evidence>
<dbReference type="AlphaFoldDB" id="A0A4V3RRC1"/>
<dbReference type="SUPFAM" id="SSF52218">
    <property type="entry name" value="Flavoproteins"/>
    <property type="match status" value="1"/>
</dbReference>
<dbReference type="PANTHER" id="PTHR24960">
    <property type="entry name" value="PHOTOSYSTEM I IRON-SULFUR CENTER-RELATED"/>
    <property type="match status" value="1"/>
</dbReference>
<evidence type="ECO:0000256" key="5">
    <source>
        <dbReference type="ARBA" id="ARBA00023014"/>
    </source>
</evidence>
<keyword evidence="3" id="KW-0479">Metal-binding</keyword>
<feature type="domain" description="4Fe-4S ferredoxin-type" evidence="6">
    <location>
        <begin position="210"/>
        <end position="239"/>
    </location>
</feature>
<dbReference type="InterPro" id="IPR017896">
    <property type="entry name" value="4Fe4S_Fe-S-bd"/>
</dbReference>
<evidence type="ECO:0000256" key="3">
    <source>
        <dbReference type="ARBA" id="ARBA00022723"/>
    </source>
</evidence>
<keyword evidence="2" id="KW-0004">4Fe-4S</keyword>
<feature type="domain" description="4Fe-4S ferredoxin-type" evidence="6">
    <location>
        <begin position="243"/>
        <end position="267"/>
    </location>
</feature>
<evidence type="ECO:0000313" key="8">
    <source>
        <dbReference type="Proteomes" id="UP000310263"/>
    </source>
</evidence>
<gene>
    <name evidence="7" type="ORF">E5334_08525</name>
</gene>
<dbReference type="Gene3D" id="3.40.50.360">
    <property type="match status" value="1"/>
</dbReference>
<keyword evidence="5" id="KW-0411">Iron-sulfur</keyword>
<dbReference type="InterPro" id="IPR029039">
    <property type="entry name" value="Flavoprotein-like_sf"/>
</dbReference>
<name>A0A4V3RRC1_9ACTN</name>
<dbReference type="PANTHER" id="PTHR24960:SF79">
    <property type="entry name" value="PHOTOSYSTEM I IRON-SULFUR CENTER"/>
    <property type="match status" value="1"/>
</dbReference>
<organism evidence="7 8">
    <name type="scientific">Muricaecibacterium torontonense</name>
    <dbReference type="NCBI Taxonomy" id="3032871"/>
    <lineage>
        <taxon>Bacteria</taxon>
        <taxon>Bacillati</taxon>
        <taxon>Actinomycetota</taxon>
        <taxon>Coriobacteriia</taxon>
        <taxon>Coriobacteriales</taxon>
        <taxon>Atopobiaceae</taxon>
        <taxon>Muricaecibacterium</taxon>
    </lineage>
</organism>
<evidence type="ECO:0000256" key="2">
    <source>
        <dbReference type="ARBA" id="ARBA00022485"/>
    </source>
</evidence>
<dbReference type="SUPFAM" id="SSF54862">
    <property type="entry name" value="4Fe-4S ferredoxins"/>
    <property type="match status" value="1"/>
</dbReference>
<dbReference type="GO" id="GO:0051539">
    <property type="term" value="F:4 iron, 4 sulfur cluster binding"/>
    <property type="evidence" value="ECO:0007669"/>
    <property type="project" value="UniProtKB-KW"/>
</dbReference>
<dbReference type="InterPro" id="IPR017900">
    <property type="entry name" value="4Fe4S_Fe_S_CS"/>
</dbReference>
<dbReference type="PROSITE" id="PS00198">
    <property type="entry name" value="4FE4S_FER_1"/>
    <property type="match status" value="2"/>
</dbReference>
<dbReference type="GO" id="GO:0046872">
    <property type="term" value="F:metal ion binding"/>
    <property type="evidence" value="ECO:0007669"/>
    <property type="project" value="UniProtKB-KW"/>
</dbReference>